<dbReference type="InterPro" id="IPR019861">
    <property type="entry name" value="PorP/SprF_Bacteroidetes"/>
</dbReference>
<dbReference type="AlphaFoldDB" id="A0A084JYG3"/>
<evidence type="ECO:0000313" key="3">
    <source>
        <dbReference type="Proteomes" id="UP000028531"/>
    </source>
</evidence>
<proteinExistence type="predicted"/>
<reference evidence="2 3" key="1">
    <citation type="submission" date="2014-07" db="EMBL/GenBank/DDBJ databases">
        <title>Draft genome sequence of Nonlabens ulvanivorans, an ulvan degrading bacterium.</title>
        <authorList>
            <person name="Kopel M."/>
            <person name="Helbert W."/>
            <person name="Henrissat B."/>
            <person name="Doniger T."/>
            <person name="Banin E."/>
        </authorList>
    </citation>
    <scope>NUCLEOTIDE SEQUENCE [LARGE SCALE GENOMIC DNA]</scope>
    <source>
        <strain evidence="2 3">PLR</strain>
    </source>
</reference>
<accession>A0A084JYG3</accession>
<protein>
    <submittedName>
        <fullName evidence="2">Membrane protein</fullName>
    </submittedName>
</protein>
<name>A0A084JYG3_NONUL</name>
<feature type="chain" id="PRO_5001777714" evidence="1">
    <location>
        <begin position="21"/>
        <end position="312"/>
    </location>
</feature>
<sequence>MMNKLLTIILLFAFAKAVTAQQDPQYTQYMYNPITINPAYAGNRGVMSVVGLHRSQWVGLDGAPRTQSLSLHTPIENSRVGLGLSVVNDEIGPSDETYIAADFSYTLPVGDEARLSFGLKGGVHLLNVDFTKLNIFNTSDPRLQENIDNKLSPTVGLGLYYHTDRFYIGLSTPNVLQTNHFDDSNDTSATTFIAEERIHYFATAGYVFDLNDDIKFKPATLVKMVNGSPLQVDLTANFLFNEKLTLGAAYRWSAAISGLVGFQLSDQMMIGFAYDRETTELGNALYNDGSYELFVRFELFNSYDRIITPRFF</sequence>
<gene>
    <name evidence="2" type="ORF">IL45_07335</name>
</gene>
<keyword evidence="1" id="KW-0732">Signal</keyword>
<comment type="caution">
    <text evidence="2">The sequence shown here is derived from an EMBL/GenBank/DDBJ whole genome shotgun (WGS) entry which is preliminary data.</text>
</comment>
<dbReference type="Pfam" id="PF11751">
    <property type="entry name" value="PorP_SprF"/>
    <property type="match status" value="1"/>
</dbReference>
<evidence type="ECO:0000256" key="1">
    <source>
        <dbReference type="SAM" id="SignalP"/>
    </source>
</evidence>
<evidence type="ECO:0000313" key="2">
    <source>
        <dbReference type="EMBL" id="KEZ93997.1"/>
    </source>
</evidence>
<dbReference type="RefSeq" id="WP_036581979.1">
    <property type="nucleotide sequence ID" value="NZ_CP138994.1"/>
</dbReference>
<feature type="signal peptide" evidence="1">
    <location>
        <begin position="1"/>
        <end position="20"/>
    </location>
</feature>
<dbReference type="Proteomes" id="UP000028531">
    <property type="component" value="Unassembled WGS sequence"/>
</dbReference>
<dbReference type="NCBIfam" id="TIGR03519">
    <property type="entry name" value="T9SS_PorP_fam"/>
    <property type="match status" value="1"/>
</dbReference>
<organism evidence="2 3">
    <name type="scientific">Nonlabens ulvanivorans</name>
    <name type="common">Persicivirga ulvanivorans</name>
    <dbReference type="NCBI Taxonomy" id="906888"/>
    <lineage>
        <taxon>Bacteria</taxon>
        <taxon>Pseudomonadati</taxon>
        <taxon>Bacteroidota</taxon>
        <taxon>Flavobacteriia</taxon>
        <taxon>Flavobacteriales</taxon>
        <taxon>Flavobacteriaceae</taxon>
        <taxon>Nonlabens</taxon>
    </lineage>
</organism>
<dbReference type="EMBL" id="JPJI01000026">
    <property type="protein sequence ID" value="KEZ93997.1"/>
    <property type="molecule type" value="Genomic_DNA"/>
</dbReference>